<evidence type="ECO:0000313" key="1">
    <source>
        <dbReference type="Ensembl" id="ENSPMGP00000024320.1"/>
    </source>
</evidence>
<dbReference type="Gene3D" id="2.10.60.10">
    <property type="entry name" value="CD59"/>
    <property type="match status" value="1"/>
</dbReference>
<dbReference type="InterPro" id="IPR045860">
    <property type="entry name" value="Snake_toxin-like_sf"/>
</dbReference>
<dbReference type="Proteomes" id="UP000261520">
    <property type="component" value="Unplaced"/>
</dbReference>
<protein>
    <submittedName>
        <fullName evidence="1">Uncharacterized protein</fullName>
    </submittedName>
</protein>
<name>A0A3B4B5Q2_9GOBI</name>
<reference evidence="1" key="1">
    <citation type="submission" date="2025-08" db="UniProtKB">
        <authorList>
            <consortium name="Ensembl"/>
        </authorList>
    </citation>
    <scope>IDENTIFICATION</scope>
</reference>
<sequence length="110" mass="11878">MGADGKHHHNKEPQSCLYLLNNGMVEYYYNFLSLSSTALSGLLGEVQSKGCIASTNCKNTTQSIFNFKLNITMHCCSTDLCNGAESGFAPLNVWAAMGTLLLAFGVNFSV</sequence>
<dbReference type="SUPFAM" id="SSF57302">
    <property type="entry name" value="Snake toxin-like"/>
    <property type="match status" value="1"/>
</dbReference>
<dbReference type="AlphaFoldDB" id="A0A3B4B5Q2"/>
<accession>A0A3B4B5Q2</accession>
<organism evidence="1 2">
    <name type="scientific">Periophthalmus magnuspinnatus</name>
    <dbReference type="NCBI Taxonomy" id="409849"/>
    <lineage>
        <taxon>Eukaryota</taxon>
        <taxon>Metazoa</taxon>
        <taxon>Chordata</taxon>
        <taxon>Craniata</taxon>
        <taxon>Vertebrata</taxon>
        <taxon>Euteleostomi</taxon>
        <taxon>Actinopterygii</taxon>
        <taxon>Neopterygii</taxon>
        <taxon>Teleostei</taxon>
        <taxon>Neoteleostei</taxon>
        <taxon>Acanthomorphata</taxon>
        <taxon>Gobiaria</taxon>
        <taxon>Gobiiformes</taxon>
        <taxon>Gobioidei</taxon>
        <taxon>Gobiidae</taxon>
        <taxon>Oxudercinae</taxon>
        <taxon>Periophthalmus</taxon>
    </lineage>
</organism>
<keyword evidence="2" id="KW-1185">Reference proteome</keyword>
<proteinExistence type="predicted"/>
<dbReference type="Ensembl" id="ENSPMGT00000025912.1">
    <property type="protein sequence ID" value="ENSPMGP00000024320.1"/>
    <property type="gene ID" value="ENSPMGG00000019672.1"/>
</dbReference>
<reference evidence="1" key="2">
    <citation type="submission" date="2025-09" db="UniProtKB">
        <authorList>
            <consortium name="Ensembl"/>
        </authorList>
    </citation>
    <scope>IDENTIFICATION</scope>
</reference>
<evidence type="ECO:0000313" key="2">
    <source>
        <dbReference type="Proteomes" id="UP000261520"/>
    </source>
</evidence>